<dbReference type="Proteomes" id="UP000034069">
    <property type="component" value="Unassembled WGS sequence"/>
</dbReference>
<reference evidence="2 3" key="1">
    <citation type="journal article" date="2015" name="Nature">
        <title>rRNA introns, odd ribosomes, and small enigmatic genomes across a large radiation of phyla.</title>
        <authorList>
            <person name="Brown C.T."/>
            <person name="Hug L.A."/>
            <person name="Thomas B.C."/>
            <person name="Sharon I."/>
            <person name="Castelle C.J."/>
            <person name="Singh A."/>
            <person name="Wilkins M.J."/>
            <person name="Williams K.H."/>
            <person name="Banfield J.F."/>
        </authorList>
    </citation>
    <scope>NUCLEOTIDE SEQUENCE [LARGE SCALE GENOMIC DNA]</scope>
</reference>
<proteinExistence type="predicted"/>
<dbReference type="AlphaFoldDB" id="A0A0G1ITM1"/>
<comment type="caution">
    <text evidence="2">The sequence shown here is derived from an EMBL/GenBank/DDBJ whole genome shotgun (WGS) entry which is preliminary data.</text>
</comment>
<evidence type="ECO:0000313" key="3">
    <source>
        <dbReference type="Proteomes" id="UP000034069"/>
    </source>
</evidence>
<keyword evidence="1" id="KW-0472">Membrane</keyword>
<name>A0A0G1ITM1_9BACT</name>
<feature type="transmembrane region" description="Helical" evidence="1">
    <location>
        <begin position="7"/>
        <end position="29"/>
    </location>
</feature>
<keyword evidence="1" id="KW-1133">Transmembrane helix</keyword>
<evidence type="ECO:0000256" key="1">
    <source>
        <dbReference type="SAM" id="Phobius"/>
    </source>
</evidence>
<organism evidence="2 3">
    <name type="scientific">Candidatus Collierbacteria bacterium GW2011_GWA1_44_12</name>
    <dbReference type="NCBI Taxonomy" id="1618376"/>
    <lineage>
        <taxon>Bacteria</taxon>
        <taxon>Candidatus Collieribacteriota</taxon>
    </lineage>
</organism>
<dbReference type="EMBL" id="LCHN01000021">
    <property type="protein sequence ID" value="KKT35142.1"/>
    <property type="molecule type" value="Genomic_DNA"/>
</dbReference>
<keyword evidence="1" id="KW-0812">Transmembrane</keyword>
<gene>
    <name evidence="2" type="ORF">UW23_C0021G0002</name>
</gene>
<accession>A0A0G1ITM1</accession>
<sequence>MNSFFRTYAVVCFGLAAQSLLNIVILALFPQLNELGQIVSVIWFIFSVVWIMMAKYPFFRGMFYNSIIMAFMVLLTGLQLTLDGQAWSLGFYLVLALFSLMLVVIFSPAEPDPEELPAYTYTSYNNSAECPYCERTMRKVMTEDGEYEYHCPGCGSTQPN</sequence>
<feature type="transmembrane region" description="Helical" evidence="1">
    <location>
        <begin position="86"/>
        <end position="106"/>
    </location>
</feature>
<feature type="transmembrane region" description="Helical" evidence="1">
    <location>
        <begin position="61"/>
        <end position="80"/>
    </location>
</feature>
<feature type="transmembrane region" description="Helical" evidence="1">
    <location>
        <begin position="35"/>
        <end position="54"/>
    </location>
</feature>
<protein>
    <submittedName>
        <fullName evidence="2">Uncharacterized protein</fullName>
    </submittedName>
</protein>
<evidence type="ECO:0000313" key="2">
    <source>
        <dbReference type="EMBL" id="KKT35142.1"/>
    </source>
</evidence>